<dbReference type="Proteomes" id="UP001214638">
    <property type="component" value="Unassembled WGS sequence"/>
</dbReference>
<accession>A0AAD9UQ33</accession>
<dbReference type="EMBL" id="JALLKP010000001">
    <property type="protein sequence ID" value="KAK2197753.1"/>
    <property type="molecule type" value="Genomic_DNA"/>
</dbReference>
<evidence type="ECO:0000313" key="4">
    <source>
        <dbReference type="Proteomes" id="UP001214638"/>
    </source>
</evidence>
<dbReference type="AlphaFoldDB" id="A0AAD9UQ33"/>
<dbReference type="GeneID" id="94335054"/>
<name>A0AAD9UQ33_9APIC</name>
<dbReference type="InterPro" id="IPR013584">
    <property type="entry name" value="RAP"/>
</dbReference>
<evidence type="ECO:0000259" key="1">
    <source>
        <dbReference type="Pfam" id="PF08373"/>
    </source>
</evidence>
<dbReference type="InterPro" id="IPR058977">
    <property type="entry name" value="RESC8_HEAT"/>
</dbReference>
<evidence type="ECO:0000313" key="3">
    <source>
        <dbReference type="EMBL" id="KAK2197753.1"/>
    </source>
</evidence>
<organism evidence="3 4">
    <name type="scientific">Babesia duncani</name>
    <dbReference type="NCBI Taxonomy" id="323732"/>
    <lineage>
        <taxon>Eukaryota</taxon>
        <taxon>Sar</taxon>
        <taxon>Alveolata</taxon>
        <taxon>Apicomplexa</taxon>
        <taxon>Aconoidasida</taxon>
        <taxon>Piroplasmida</taxon>
        <taxon>Babesiidae</taxon>
        <taxon>Babesia</taxon>
    </lineage>
</organism>
<feature type="domain" description="RAP" evidence="1">
    <location>
        <begin position="328"/>
        <end position="359"/>
    </location>
</feature>
<dbReference type="Pfam" id="PF26172">
    <property type="entry name" value="RESC8"/>
    <property type="match status" value="1"/>
</dbReference>
<dbReference type="KEGG" id="bdw:94335054"/>
<protein>
    <submittedName>
        <fullName evidence="3">RAP domain</fullName>
    </submittedName>
</protein>
<comment type="caution">
    <text evidence="3">The sequence shown here is derived from an EMBL/GenBank/DDBJ whole genome shotgun (WGS) entry which is preliminary data.</text>
</comment>
<proteinExistence type="predicted"/>
<sequence>MPFIRSREREIFRAVKHESRIRRIGKRIHKRFRSWTQQRTRRFWLPEKVSLHTPPELLDGWLLSAAVQKAATIRKHDVKLWFNFSKRAIELGSTLNSQQLGYIYYGFLNVNLYKELMKFTEPMLSTLSSHSLMTVTWALSRVQVRNPDFLSKYSSEIAAKIDDIRTTDLIKICNSLAKLDGYNSTLMQCLSEKMIDKLETIYAQDFRNVVNDLSIINLYDEKTKIYTLTRFSKIFICARPQHLQQAFASAVAVRVLLPRVWSQLDKNVKSFYTRLSMRNIPQILHKPSPFHWDVSNCLAEMGIHHRNTFYWGCYWIDIGEVEQRTNCWVLENLGWNVKRVPWFKWAEMINDTQAKINYLTYAFTMLRFNVSTVNYVTGDHWGNT</sequence>
<dbReference type="Pfam" id="PF08373">
    <property type="entry name" value="RAP"/>
    <property type="match status" value="1"/>
</dbReference>
<evidence type="ECO:0000259" key="2">
    <source>
        <dbReference type="Pfam" id="PF26172"/>
    </source>
</evidence>
<dbReference type="RefSeq" id="XP_067804595.1">
    <property type="nucleotide sequence ID" value="XM_067945804.1"/>
</dbReference>
<reference evidence="3" key="1">
    <citation type="journal article" date="2023" name="Nat. Microbiol.">
        <title>Babesia duncani multi-omics identifies virulence factors and drug targets.</title>
        <authorList>
            <person name="Singh P."/>
            <person name="Lonardi S."/>
            <person name="Liang Q."/>
            <person name="Vydyam P."/>
            <person name="Khabirova E."/>
            <person name="Fang T."/>
            <person name="Gihaz S."/>
            <person name="Thekkiniath J."/>
            <person name="Munshi M."/>
            <person name="Abel S."/>
            <person name="Ciampossin L."/>
            <person name="Batugedara G."/>
            <person name="Gupta M."/>
            <person name="Lu X.M."/>
            <person name="Lenz T."/>
            <person name="Chakravarty S."/>
            <person name="Cornillot E."/>
            <person name="Hu Y."/>
            <person name="Ma W."/>
            <person name="Gonzalez L.M."/>
            <person name="Sanchez S."/>
            <person name="Estrada K."/>
            <person name="Sanchez-Flores A."/>
            <person name="Montero E."/>
            <person name="Harb O.S."/>
            <person name="Le Roch K.G."/>
            <person name="Mamoun C.B."/>
        </authorList>
    </citation>
    <scope>NUCLEOTIDE SEQUENCE</scope>
    <source>
        <strain evidence="3">WA1</strain>
    </source>
</reference>
<feature type="domain" description="RNA-editing substrate-binding complex 8 protein HEAT repeats" evidence="2">
    <location>
        <begin position="114"/>
        <end position="215"/>
    </location>
</feature>
<gene>
    <name evidence="3" type="ORF">BdWA1_000756</name>
</gene>
<keyword evidence="4" id="KW-1185">Reference proteome</keyword>